<dbReference type="SUPFAM" id="SSF48179">
    <property type="entry name" value="6-phosphogluconate dehydrogenase C-terminal domain-like"/>
    <property type="match status" value="1"/>
</dbReference>
<evidence type="ECO:0000256" key="2">
    <source>
        <dbReference type="PIRSR" id="PIRSR000103-1"/>
    </source>
</evidence>
<gene>
    <name evidence="5" type="ORF">I5731_19190</name>
</gene>
<sequence>MMPDVVPHDPTLPRVAFVGFGEAAQAFWTGWSRTALPAARAFDIATDLASRRTSKRDDYRRTGMDGAATLPEALRNAEVVFSLVTADQANAAAAAAAPVLPRGALWFDCNSCAPQTKQASAALIEAAGGRYVDVAVMAPVHPRLHLTPLLVSGPHGDAALAALRALGMDAEVVSDTVGTASSVKLCRSIMIKGLEALTAECLLAGRHLGVETKVLATLEDTFPGFDWTQRAAGMLERAASHGRRRSAEMRETAAMIEQLGLPGRMSHAAAIWQQQIGELELKVGRTDPGATADAILSALNGKGRKTRNSA</sequence>
<organism evidence="5 6">
    <name type="scientific">Methylobrevis albus</name>
    <dbReference type="NCBI Taxonomy" id="2793297"/>
    <lineage>
        <taxon>Bacteria</taxon>
        <taxon>Pseudomonadati</taxon>
        <taxon>Pseudomonadota</taxon>
        <taxon>Alphaproteobacteria</taxon>
        <taxon>Hyphomicrobiales</taxon>
        <taxon>Pleomorphomonadaceae</taxon>
        <taxon>Methylobrevis</taxon>
    </lineage>
</organism>
<dbReference type="InterPro" id="IPR008927">
    <property type="entry name" value="6-PGluconate_DH-like_C_sf"/>
</dbReference>
<dbReference type="InterPro" id="IPR036291">
    <property type="entry name" value="NAD(P)-bd_dom_sf"/>
</dbReference>
<dbReference type="GO" id="GO:0050661">
    <property type="term" value="F:NADP binding"/>
    <property type="evidence" value="ECO:0007669"/>
    <property type="project" value="InterPro"/>
</dbReference>
<evidence type="ECO:0000313" key="6">
    <source>
        <dbReference type="Proteomes" id="UP000631694"/>
    </source>
</evidence>
<keyword evidence="6" id="KW-1185">Reference proteome</keyword>
<comment type="caution">
    <text evidence="5">The sequence shown here is derived from an EMBL/GenBank/DDBJ whole genome shotgun (WGS) entry which is preliminary data.</text>
</comment>
<feature type="domain" description="Phosphogluconate dehydrogenase NAD-binding putative C-terminal" evidence="4">
    <location>
        <begin position="207"/>
        <end position="275"/>
    </location>
</feature>
<dbReference type="InterPro" id="IPR015814">
    <property type="entry name" value="Pgluconate_DH_NAD-bd_C"/>
</dbReference>
<dbReference type="PIRSF" id="PIRSF000103">
    <property type="entry name" value="HIBADH"/>
    <property type="match status" value="1"/>
</dbReference>
<proteinExistence type="predicted"/>
<feature type="domain" description="6-phosphogluconate dehydrogenase NADP-binding" evidence="3">
    <location>
        <begin position="49"/>
        <end position="136"/>
    </location>
</feature>
<keyword evidence="1" id="KW-0560">Oxidoreductase</keyword>
<evidence type="ECO:0000313" key="5">
    <source>
        <dbReference type="EMBL" id="MBH0239955.1"/>
    </source>
</evidence>
<feature type="active site" evidence="2">
    <location>
        <position position="184"/>
    </location>
</feature>
<evidence type="ECO:0000259" key="3">
    <source>
        <dbReference type="Pfam" id="PF03446"/>
    </source>
</evidence>
<protein>
    <submittedName>
        <fullName evidence="5">NAD(P)-dependent oxidoreductase</fullName>
    </submittedName>
</protein>
<dbReference type="Pfam" id="PF03446">
    <property type="entry name" value="NAD_binding_2"/>
    <property type="match status" value="1"/>
</dbReference>
<reference evidence="5" key="1">
    <citation type="submission" date="2020-12" db="EMBL/GenBank/DDBJ databases">
        <title>Methylobrevis albus sp. nov., isolated from fresh water lack sediment.</title>
        <authorList>
            <person name="Zou Q."/>
        </authorList>
    </citation>
    <scope>NUCLEOTIDE SEQUENCE</scope>
    <source>
        <strain evidence="5">L22</strain>
    </source>
</reference>
<evidence type="ECO:0000256" key="1">
    <source>
        <dbReference type="ARBA" id="ARBA00023002"/>
    </source>
</evidence>
<dbReference type="InterPro" id="IPR015815">
    <property type="entry name" value="HIBADH-related"/>
</dbReference>
<dbReference type="Gene3D" id="1.10.1040.10">
    <property type="entry name" value="N-(1-d-carboxylethyl)-l-norvaline Dehydrogenase, domain 2"/>
    <property type="match status" value="1"/>
</dbReference>
<dbReference type="AlphaFoldDB" id="A0A931I487"/>
<accession>A0A931I487</accession>
<name>A0A931I487_9HYPH</name>
<dbReference type="InterPro" id="IPR006115">
    <property type="entry name" value="6PGDH_NADP-bd"/>
</dbReference>
<dbReference type="GO" id="GO:0016491">
    <property type="term" value="F:oxidoreductase activity"/>
    <property type="evidence" value="ECO:0007669"/>
    <property type="project" value="UniProtKB-KW"/>
</dbReference>
<dbReference type="EMBL" id="JADZLT010000056">
    <property type="protein sequence ID" value="MBH0239955.1"/>
    <property type="molecule type" value="Genomic_DNA"/>
</dbReference>
<dbReference type="Pfam" id="PF09130">
    <property type="entry name" value="DUF1932"/>
    <property type="match status" value="1"/>
</dbReference>
<dbReference type="Proteomes" id="UP000631694">
    <property type="component" value="Unassembled WGS sequence"/>
</dbReference>
<dbReference type="SUPFAM" id="SSF51735">
    <property type="entry name" value="NAD(P)-binding Rossmann-fold domains"/>
    <property type="match status" value="1"/>
</dbReference>
<dbReference type="InterPro" id="IPR013328">
    <property type="entry name" value="6PGD_dom2"/>
</dbReference>
<evidence type="ECO:0000259" key="4">
    <source>
        <dbReference type="Pfam" id="PF09130"/>
    </source>
</evidence>
<dbReference type="Gene3D" id="3.40.50.720">
    <property type="entry name" value="NAD(P)-binding Rossmann-like Domain"/>
    <property type="match status" value="1"/>
</dbReference>